<gene>
    <name evidence="2" type="ORF">PRVXT_001046</name>
</gene>
<feature type="domain" description="Sigma factor regulator C-terminal" evidence="1">
    <location>
        <begin position="3"/>
        <end position="45"/>
    </location>
</feature>
<evidence type="ECO:0000259" key="1">
    <source>
        <dbReference type="Pfam" id="PF13791"/>
    </source>
</evidence>
<dbReference type="RefSeq" id="WP_350344620.1">
    <property type="nucleotide sequence ID" value="NZ_CP158367.1"/>
</dbReference>
<dbReference type="EMBL" id="CP158367">
    <property type="protein sequence ID" value="XBX75885.1"/>
    <property type="molecule type" value="Genomic_DNA"/>
</dbReference>
<accession>A0AAU7VP61</accession>
<sequence length="55" mass="6324">MEYYQQALDYVDENGMNVFGVLVHGEVEDILELVEDTDLISLKIDQVLPLSPHLY</sequence>
<dbReference type="AlphaFoldDB" id="A0AAU7VP61"/>
<dbReference type="InterPro" id="IPR025672">
    <property type="entry name" value="Sigma_reg_C_dom"/>
</dbReference>
<proteinExistence type="predicted"/>
<dbReference type="Pfam" id="PF13791">
    <property type="entry name" value="Sigma_reg_C"/>
    <property type="match status" value="1"/>
</dbReference>
<reference evidence="2" key="1">
    <citation type="journal article" date="2013" name="Extremophiles">
        <title>Proteinivorax tanatarense gen. nov., sp. nov., an anaerobic, haloalkaliphilic, proteolytic bacterium isolated from a decaying algal bloom, and proposal of Proteinivoraceae fam. nov.</title>
        <authorList>
            <person name="Kevbrin V."/>
            <person name="Boltyanskaya Y."/>
            <person name="Zhilina T."/>
            <person name="Kolganova T."/>
            <person name="Lavrentjeva E."/>
            <person name="Kuznetsov B."/>
        </authorList>
    </citation>
    <scope>NUCLEOTIDE SEQUENCE</scope>
    <source>
        <strain evidence="2">Z-910T</strain>
    </source>
</reference>
<reference evidence="2" key="2">
    <citation type="submission" date="2024-06" db="EMBL/GenBank/DDBJ databases">
        <authorList>
            <person name="Petrova K.O."/>
            <person name="Toshchakov S.V."/>
            <person name="Boltjanskaja Y.V."/>
            <person name="Kevbrin V."/>
        </authorList>
    </citation>
    <scope>NUCLEOTIDE SEQUENCE</scope>
    <source>
        <strain evidence="2">Z-910T</strain>
    </source>
</reference>
<protein>
    <submittedName>
        <fullName evidence="2">Anti sigma factor C-terminal domain-containing protein</fullName>
    </submittedName>
</protein>
<name>A0AAU7VP61_9FIRM</name>
<evidence type="ECO:0000313" key="2">
    <source>
        <dbReference type="EMBL" id="XBX75885.1"/>
    </source>
</evidence>
<organism evidence="2">
    <name type="scientific">Proteinivorax tanatarense</name>
    <dbReference type="NCBI Taxonomy" id="1260629"/>
    <lineage>
        <taxon>Bacteria</taxon>
        <taxon>Bacillati</taxon>
        <taxon>Bacillota</taxon>
        <taxon>Clostridia</taxon>
        <taxon>Eubacteriales</taxon>
        <taxon>Proteinivoracaceae</taxon>
        <taxon>Proteinivorax</taxon>
    </lineage>
</organism>